<dbReference type="GO" id="GO:0000329">
    <property type="term" value="C:fungal-type vacuole membrane"/>
    <property type="evidence" value="ECO:0007669"/>
    <property type="project" value="TreeGrafter"/>
</dbReference>
<evidence type="ECO:0000256" key="1">
    <source>
        <dbReference type="ARBA" id="ARBA00004141"/>
    </source>
</evidence>
<dbReference type="SUPFAM" id="SSF103473">
    <property type="entry name" value="MFS general substrate transporter"/>
    <property type="match status" value="1"/>
</dbReference>
<evidence type="ECO:0000313" key="9">
    <source>
        <dbReference type="Proteomes" id="UP000054248"/>
    </source>
</evidence>
<dbReference type="InterPro" id="IPR010658">
    <property type="entry name" value="Nodulin-like"/>
</dbReference>
<keyword evidence="4 6" id="KW-0472">Membrane</keyword>
<feature type="compositionally biased region" description="Acidic residues" evidence="5">
    <location>
        <begin position="302"/>
        <end position="313"/>
    </location>
</feature>
<proteinExistence type="predicted"/>
<evidence type="ECO:0000256" key="2">
    <source>
        <dbReference type="ARBA" id="ARBA00022692"/>
    </source>
</evidence>
<dbReference type="HOGENOM" id="CLU_012596_1_0_1"/>
<dbReference type="EMBL" id="KN823121">
    <property type="protein sequence ID" value="KIO22001.1"/>
    <property type="molecule type" value="Genomic_DNA"/>
</dbReference>
<accession>A0A0C3QAP6</accession>
<evidence type="ECO:0000256" key="6">
    <source>
        <dbReference type="SAM" id="Phobius"/>
    </source>
</evidence>
<dbReference type="PANTHER" id="PTHR21576:SF160">
    <property type="entry name" value="NODULIN-LIKE DOMAIN-CONTAINING PROTEIN"/>
    <property type="match status" value="1"/>
</dbReference>
<evidence type="ECO:0000256" key="3">
    <source>
        <dbReference type="ARBA" id="ARBA00022989"/>
    </source>
</evidence>
<feature type="transmembrane region" description="Helical" evidence="6">
    <location>
        <begin position="430"/>
        <end position="447"/>
    </location>
</feature>
<feature type="transmembrane region" description="Helical" evidence="6">
    <location>
        <begin position="555"/>
        <end position="574"/>
    </location>
</feature>
<keyword evidence="2 6" id="KW-0812">Transmembrane</keyword>
<name>A0A0C3QAP6_9AGAM</name>
<feature type="region of interest" description="Disordered" evidence="5">
    <location>
        <begin position="239"/>
        <end position="329"/>
    </location>
</feature>
<evidence type="ECO:0000313" key="8">
    <source>
        <dbReference type="EMBL" id="KIO22001.1"/>
    </source>
</evidence>
<gene>
    <name evidence="8" type="ORF">M407DRAFT_28418</name>
</gene>
<comment type="subcellular location">
    <subcellularLocation>
        <location evidence="1">Membrane</location>
        <topology evidence="1">Multi-pass membrane protein</topology>
    </subcellularLocation>
</comment>
<organism evidence="8 9">
    <name type="scientific">Tulasnella calospora MUT 4182</name>
    <dbReference type="NCBI Taxonomy" id="1051891"/>
    <lineage>
        <taxon>Eukaryota</taxon>
        <taxon>Fungi</taxon>
        <taxon>Dikarya</taxon>
        <taxon>Basidiomycota</taxon>
        <taxon>Agaricomycotina</taxon>
        <taxon>Agaricomycetes</taxon>
        <taxon>Cantharellales</taxon>
        <taxon>Tulasnellaceae</taxon>
        <taxon>Tulasnella</taxon>
    </lineage>
</organism>
<sequence>MSTKDSLQRTITLVASIGVALSAGTNYVYSAYAPQLGQKLGFNHAQLNLIGFGGNAGNYLAGPFWGRAVDIHGPRPLLLSSFACLCIGYSAVRLFFNGTVSLPTDPATTFSPAVLALMFWEFVTGVGGNAGIAASLNGTAKSFPDHSRATVTGLVISGFGLSAFLFSSIAHIFFPGNTSDFLLLLALGTSIPPLIGMFFIRIVPHAPHPDHSEPITAGGVPAAAEAFSPVVGPEAYDRLDDHEEEEGSRERSSSLQYRPGSIRAPSSPNMRRPLLSRISFSRPQGDSRRQSLVSPHPLNERESDEEDDAEVEELRESTSSLLPKSPSKRSSRFMITHPDLHGWDLLKASDFWLMFCILSLLSGTGLMYINNVGSITQALFINDRGTWEEHAGSKIQAQQVSLTSLGNCMGRAIIGVSADFVHSRTGAPRVYLVTLISITFLFSQLIARGVDHVDELWKASLSVGLAYGGTFGLLPVITIEWFGLNHFSQNWGFVSIAPVIAGNIFSLAFGKNYDSHAAHQEPQPSAPPPPTMSARGGLPTELLCYEGKECYVDSLGMTIAACLMAIVLSAYAGWLDRQRLREKRVEVWAAPEDDS</sequence>
<feature type="transmembrane region" description="Helical" evidence="6">
    <location>
        <begin position="181"/>
        <end position="203"/>
    </location>
</feature>
<dbReference type="Gene3D" id="1.20.1250.20">
    <property type="entry name" value="MFS general substrate transporter like domains"/>
    <property type="match status" value="1"/>
</dbReference>
<feature type="transmembrane region" description="Helical" evidence="6">
    <location>
        <begin position="459"/>
        <end position="479"/>
    </location>
</feature>
<dbReference type="PANTHER" id="PTHR21576">
    <property type="entry name" value="UNCHARACTERIZED NODULIN-LIKE PROTEIN"/>
    <property type="match status" value="1"/>
</dbReference>
<dbReference type="Pfam" id="PF06813">
    <property type="entry name" value="Nodulin-like"/>
    <property type="match status" value="1"/>
</dbReference>
<dbReference type="Proteomes" id="UP000054248">
    <property type="component" value="Unassembled WGS sequence"/>
</dbReference>
<dbReference type="InterPro" id="IPR036259">
    <property type="entry name" value="MFS_trans_sf"/>
</dbReference>
<reference evidence="9" key="2">
    <citation type="submission" date="2015-01" db="EMBL/GenBank/DDBJ databases">
        <title>Evolutionary Origins and Diversification of the Mycorrhizal Mutualists.</title>
        <authorList>
            <consortium name="DOE Joint Genome Institute"/>
            <consortium name="Mycorrhizal Genomics Consortium"/>
            <person name="Kohler A."/>
            <person name="Kuo A."/>
            <person name="Nagy L.G."/>
            <person name="Floudas D."/>
            <person name="Copeland A."/>
            <person name="Barry K.W."/>
            <person name="Cichocki N."/>
            <person name="Veneault-Fourrey C."/>
            <person name="LaButti K."/>
            <person name="Lindquist E.A."/>
            <person name="Lipzen A."/>
            <person name="Lundell T."/>
            <person name="Morin E."/>
            <person name="Murat C."/>
            <person name="Riley R."/>
            <person name="Ohm R."/>
            <person name="Sun H."/>
            <person name="Tunlid A."/>
            <person name="Henrissat B."/>
            <person name="Grigoriev I.V."/>
            <person name="Hibbett D.S."/>
            <person name="Martin F."/>
        </authorList>
    </citation>
    <scope>NUCLEOTIDE SEQUENCE [LARGE SCALE GENOMIC DNA]</scope>
    <source>
        <strain evidence="9">MUT 4182</strain>
    </source>
</reference>
<reference evidence="8 9" key="1">
    <citation type="submission" date="2014-04" db="EMBL/GenBank/DDBJ databases">
        <authorList>
            <consortium name="DOE Joint Genome Institute"/>
            <person name="Kuo A."/>
            <person name="Girlanda M."/>
            <person name="Perotto S."/>
            <person name="Kohler A."/>
            <person name="Nagy L.G."/>
            <person name="Floudas D."/>
            <person name="Copeland A."/>
            <person name="Barry K.W."/>
            <person name="Cichocki N."/>
            <person name="Veneault-Fourrey C."/>
            <person name="LaButti K."/>
            <person name="Lindquist E.A."/>
            <person name="Lipzen A."/>
            <person name="Lundell T."/>
            <person name="Morin E."/>
            <person name="Murat C."/>
            <person name="Sun H."/>
            <person name="Tunlid A."/>
            <person name="Henrissat B."/>
            <person name="Grigoriev I.V."/>
            <person name="Hibbett D.S."/>
            <person name="Martin F."/>
            <person name="Nordberg H.P."/>
            <person name="Cantor M.N."/>
            <person name="Hua S.X."/>
        </authorList>
    </citation>
    <scope>NUCLEOTIDE SEQUENCE [LARGE SCALE GENOMIC DNA]</scope>
    <source>
        <strain evidence="8 9">MUT 4182</strain>
    </source>
</reference>
<dbReference type="OrthoDB" id="410267at2759"/>
<dbReference type="AlphaFoldDB" id="A0A0C3QAP6"/>
<feature type="transmembrane region" description="Helical" evidence="6">
    <location>
        <begin position="491"/>
        <end position="509"/>
    </location>
</feature>
<feature type="transmembrane region" description="Helical" evidence="6">
    <location>
        <begin position="77"/>
        <end position="96"/>
    </location>
</feature>
<evidence type="ECO:0000256" key="5">
    <source>
        <dbReference type="SAM" id="MobiDB-lite"/>
    </source>
</evidence>
<evidence type="ECO:0000256" key="4">
    <source>
        <dbReference type="ARBA" id="ARBA00023136"/>
    </source>
</evidence>
<feature type="transmembrane region" description="Helical" evidence="6">
    <location>
        <begin position="151"/>
        <end position="174"/>
    </location>
</feature>
<evidence type="ECO:0000259" key="7">
    <source>
        <dbReference type="Pfam" id="PF06813"/>
    </source>
</evidence>
<protein>
    <recommendedName>
        <fullName evidence="7">Nodulin-like domain-containing protein</fullName>
    </recommendedName>
</protein>
<keyword evidence="9" id="KW-1185">Reference proteome</keyword>
<feature type="transmembrane region" description="Helical" evidence="6">
    <location>
        <begin position="351"/>
        <end position="369"/>
    </location>
</feature>
<dbReference type="STRING" id="1051891.A0A0C3QAP6"/>
<keyword evidence="3 6" id="KW-1133">Transmembrane helix</keyword>
<feature type="domain" description="Nodulin-like" evidence="7">
    <location>
        <begin position="11"/>
        <end position="209"/>
    </location>
</feature>